<organism evidence="3 4">
    <name type="scientific">Limosilactobacillus walteri</name>
    <dbReference type="NCBI Taxonomy" id="2268022"/>
    <lineage>
        <taxon>Bacteria</taxon>
        <taxon>Bacillati</taxon>
        <taxon>Bacillota</taxon>
        <taxon>Bacilli</taxon>
        <taxon>Lactobacillales</taxon>
        <taxon>Lactobacillaceae</taxon>
        <taxon>Limosilactobacillus</taxon>
    </lineage>
</organism>
<keyword evidence="1" id="KW-1133">Transmembrane helix</keyword>
<dbReference type="InterPro" id="IPR025164">
    <property type="entry name" value="Toastrack_DUF4097"/>
</dbReference>
<evidence type="ECO:0000259" key="2">
    <source>
        <dbReference type="Pfam" id="PF13349"/>
    </source>
</evidence>
<name>A0ABR8P7Z6_9LACO</name>
<dbReference type="RefSeq" id="WP_191668177.1">
    <property type="nucleotide sequence ID" value="NZ_QORN01000025.1"/>
</dbReference>
<dbReference type="Pfam" id="PF13349">
    <property type="entry name" value="DUF4097"/>
    <property type="match status" value="1"/>
</dbReference>
<keyword evidence="1" id="KW-0472">Membrane</keyword>
<evidence type="ECO:0000313" key="3">
    <source>
        <dbReference type="EMBL" id="MBD5806807.1"/>
    </source>
</evidence>
<feature type="domain" description="DUF4097" evidence="2">
    <location>
        <begin position="55"/>
        <end position="219"/>
    </location>
</feature>
<keyword evidence="4" id="KW-1185">Reference proteome</keyword>
<protein>
    <recommendedName>
        <fullName evidence="2">DUF4097 domain-containing protein</fullName>
    </recommendedName>
</protein>
<keyword evidence="1" id="KW-0812">Transmembrane</keyword>
<reference evidence="3 4" key="1">
    <citation type="submission" date="2018-07" db="EMBL/GenBank/DDBJ databases">
        <title>Phylogenomic Insights into understanding Host Adaptation of Lactobacillus reuteri by a novel species, Lactobacillus spp. M31.</title>
        <authorList>
            <person name="Sharma S."/>
            <person name="Patil P."/>
            <person name="Korpole S."/>
            <person name="Patil P.B."/>
        </authorList>
    </citation>
    <scope>NUCLEOTIDE SEQUENCE [LARGE SCALE GENOMIC DNA]</scope>
    <source>
        <strain evidence="3 4">M31</strain>
    </source>
</reference>
<comment type="caution">
    <text evidence="3">The sequence shown here is derived from an EMBL/GenBank/DDBJ whole genome shotgun (WGS) entry which is preliminary data.</text>
</comment>
<sequence>MKKVFKIGWVVLVIGLIALGIGLFNGGNKTVYFDGNRPQIVHNRVHHLSANKEFERVDISASTANVVIRAGKKYQVAYYGMGGHVPAATVHNRVVSIRQSGGASYGFSLNSYRDQDLIVITIPHDQALAGRIQLDSGNLTVKGINLENANVEVDSGNVDYQQVTLNNGQINIQSGNFDGQQLTVHGHYTVKNDSGDNTVTNTTVDGYYLKTDDGDNELNGEDKGTSTLAENDTANNVLRLINQSGDNEVN</sequence>
<gene>
    <name evidence="3" type="ORF">DTK66_06735</name>
</gene>
<accession>A0ABR8P7Z6</accession>
<evidence type="ECO:0000256" key="1">
    <source>
        <dbReference type="SAM" id="Phobius"/>
    </source>
</evidence>
<proteinExistence type="predicted"/>
<feature type="transmembrane region" description="Helical" evidence="1">
    <location>
        <begin position="7"/>
        <end position="24"/>
    </location>
</feature>
<evidence type="ECO:0000313" key="4">
    <source>
        <dbReference type="Proteomes" id="UP000704341"/>
    </source>
</evidence>
<dbReference type="EMBL" id="QORN01000025">
    <property type="protein sequence ID" value="MBD5806807.1"/>
    <property type="molecule type" value="Genomic_DNA"/>
</dbReference>
<dbReference type="Proteomes" id="UP000704341">
    <property type="component" value="Unassembled WGS sequence"/>
</dbReference>